<proteinExistence type="predicted"/>
<keyword evidence="1" id="KW-0472">Membrane</keyword>
<evidence type="ECO:0000256" key="1">
    <source>
        <dbReference type="SAM" id="Phobius"/>
    </source>
</evidence>
<dbReference type="Proteomes" id="UP000281738">
    <property type="component" value="Unassembled WGS sequence"/>
</dbReference>
<accession>A0A3N2CTV6</accession>
<protein>
    <submittedName>
        <fullName evidence="2">Uncharacterized protein</fullName>
    </submittedName>
</protein>
<dbReference type="RefSeq" id="WP_148076972.1">
    <property type="nucleotide sequence ID" value="NZ_RKHO01000001.1"/>
</dbReference>
<name>A0A3N2CTV6_9ACTN</name>
<keyword evidence="3" id="KW-1185">Reference proteome</keyword>
<evidence type="ECO:0000313" key="2">
    <source>
        <dbReference type="EMBL" id="ROR90886.1"/>
    </source>
</evidence>
<feature type="transmembrane region" description="Helical" evidence="1">
    <location>
        <begin position="7"/>
        <end position="25"/>
    </location>
</feature>
<keyword evidence="1" id="KW-1133">Transmembrane helix</keyword>
<sequence>MDTWGLFVPAAGLLVVTIFGFSTFLDASRNEGAWGTFTAVEEDCSGRGGCHWVGVFISDDGSVYDDEAEYDEGIGRAGDEVRTQAVGVAGELYSDNDRTWLWALAVDVPAALYVAWWFKVRRWRGTRNEQRMRAAGGGL</sequence>
<dbReference type="AlphaFoldDB" id="A0A3N2CTV6"/>
<evidence type="ECO:0000313" key="3">
    <source>
        <dbReference type="Proteomes" id="UP000281738"/>
    </source>
</evidence>
<organism evidence="2 3">
    <name type="scientific">Nocardioides aurantiacus</name>
    <dbReference type="NCBI Taxonomy" id="86796"/>
    <lineage>
        <taxon>Bacteria</taxon>
        <taxon>Bacillati</taxon>
        <taxon>Actinomycetota</taxon>
        <taxon>Actinomycetes</taxon>
        <taxon>Propionibacteriales</taxon>
        <taxon>Nocardioidaceae</taxon>
        <taxon>Nocardioides</taxon>
    </lineage>
</organism>
<dbReference type="OrthoDB" id="3537613at2"/>
<feature type="transmembrane region" description="Helical" evidence="1">
    <location>
        <begin position="100"/>
        <end position="118"/>
    </location>
</feature>
<dbReference type="EMBL" id="RKHO01000001">
    <property type="protein sequence ID" value="ROR90886.1"/>
    <property type="molecule type" value="Genomic_DNA"/>
</dbReference>
<reference evidence="2 3" key="1">
    <citation type="submission" date="2018-11" db="EMBL/GenBank/DDBJ databases">
        <title>Sequencing the genomes of 1000 actinobacteria strains.</title>
        <authorList>
            <person name="Klenk H.-P."/>
        </authorList>
    </citation>
    <scope>NUCLEOTIDE SEQUENCE [LARGE SCALE GENOMIC DNA]</scope>
    <source>
        <strain evidence="2 3">DSM 12652</strain>
    </source>
</reference>
<comment type="caution">
    <text evidence="2">The sequence shown here is derived from an EMBL/GenBank/DDBJ whole genome shotgun (WGS) entry which is preliminary data.</text>
</comment>
<gene>
    <name evidence="2" type="ORF">EDD33_1735</name>
</gene>
<keyword evidence="1" id="KW-0812">Transmembrane</keyword>